<keyword evidence="7 8" id="KW-0998">Cell outer membrane</keyword>
<organism evidence="10 11">
    <name type="scientific">Porphyromonas gingivalis F0570</name>
    <dbReference type="NCBI Taxonomy" id="1227271"/>
    <lineage>
        <taxon>Bacteria</taxon>
        <taxon>Pseudomonadati</taxon>
        <taxon>Bacteroidota</taxon>
        <taxon>Bacteroidia</taxon>
        <taxon>Bacteroidales</taxon>
        <taxon>Porphyromonadaceae</taxon>
        <taxon>Porphyromonas</taxon>
    </lineage>
</organism>
<dbReference type="PROSITE" id="PS52016">
    <property type="entry name" value="TONB_DEPENDENT_REC_3"/>
    <property type="match status" value="1"/>
</dbReference>
<comment type="caution">
    <text evidence="10">The sequence shown here is derived from an EMBL/GenBank/DDBJ whole genome shotgun (WGS) entry which is preliminary data.</text>
</comment>
<dbReference type="PATRIC" id="fig|1227271.3.peg.653"/>
<dbReference type="InterPro" id="IPR012910">
    <property type="entry name" value="Plug_dom"/>
</dbReference>
<dbReference type="InterPro" id="IPR039426">
    <property type="entry name" value="TonB-dep_rcpt-like"/>
</dbReference>
<dbReference type="HOGENOM" id="CLU_004317_0_1_10"/>
<evidence type="ECO:0000256" key="7">
    <source>
        <dbReference type="ARBA" id="ARBA00023237"/>
    </source>
</evidence>
<gene>
    <name evidence="10" type="ORF">HMPREF1555_00739</name>
</gene>
<evidence type="ECO:0000256" key="5">
    <source>
        <dbReference type="ARBA" id="ARBA00022729"/>
    </source>
</evidence>
<comment type="subcellular location">
    <subcellularLocation>
        <location evidence="1 8">Cell outer membrane</location>
        <topology evidence="1 8">Multi-pass membrane protein</topology>
    </subcellularLocation>
</comment>
<dbReference type="InterPro" id="IPR023996">
    <property type="entry name" value="TonB-dep_OMP_SusC/RagA"/>
</dbReference>
<dbReference type="NCBIfam" id="TIGR04057">
    <property type="entry name" value="SusC_RagA_signa"/>
    <property type="match status" value="1"/>
</dbReference>
<protein>
    <submittedName>
        <fullName evidence="10">TonB-dependent receptor plug domain protein</fullName>
    </submittedName>
</protein>
<dbReference type="NCBIfam" id="TIGR04056">
    <property type="entry name" value="OMP_RagA_SusC"/>
    <property type="match status" value="1"/>
</dbReference>
<dbReference type="InterPro" id="IPR023997">
    <property type="entry name" value="TonB-dep_OMP_SusC/RagA_CS"/>
</dbReference>
<evidence type="ECO:0000259" key="9">
    <source>
        <dbReference type="Pfam" id="PF07715"/>
    </source>
</evidence>
<dbReference type="EMBL" id="AWUW01000044">
    <property type="protein sequence ID" value="ERJ67798.1"/>
    <property type="molecule type" value="Genomic_DNA"/>
</dbReference>
<keyword evidence="10" id="KW-0675">Receptor</keyword>
<dbReference type="GO" id="GO:0044718">
    <property type="term" value="P:siderophore transmembrane transport"/>
    <property type="evidence" value="ECO:0007669"/>
    <property type="project" value="TreeGrafter"/>
</dbReference>
<evidence type="ECO:0000256" key="1">
    <source>
        <dbReference type="ARBA" id="ARBA00004571"/>
    </source>
</evidence>
<evidence type="ECO:0000256" key="6">
    <source>
        <dbReference type="ARBA" id="ARBA00023136"/>
    </source>
</evidence>
<evidence type="ECO:0000256" key="4">
    <source>
        <dbReference type="ARBA" id="ARBA00022692"/>
    </source>
</evidence>
<keyword evidence="5" id="KW-0732">Signal</keyword>
<evidence type="ECO:0000256" key="2">
    <source>
        <dbReference type="ARBA" id="ARBA00022448"/>
    </source>
</evidence>
<dbReference type="InterPro" id="IPR037066">
    <property type="entry name" value="Plug_dom_sf"/>
</dbReference>
<evidence type="ECO:0000256" key="8">
    <source>
        <dbReference type="PROSITE-ProRule" id="PRU01360"/>
    </source>
</evidence>
<dbReference type="Pfam" id="PF07715">
    <property type="entry name" value="Plug"/>
    <property type="match status" value="1"/>
</dbReference>
<keyword evidence="3 8" id="KW-1134">Transmembrane beta strand</keyword>
<keyword evidence="2 8" id="KW-0813">Transport</keyword>
<dbReference type="InterPro" id="IPR036942">
    <property type="entry name" value="Beta-barrel_TonB_sf"/>
</dbReference>
<comment type="similarity">
    <text evidence="8">Belongs to the TonB-dependent receptor family.</text>
</comment>
<evidence type="ECO:0000313" key="11">
    <source>
        <dbReference type="Proteomes" id="UP000016630"/>
    </source>
</evidence>
<sequence>MSKAGSGFLRLPLVRVKPEKKRKQHNSNNFKFNAKEKSMKRMTLFFLCLLTSIGWAMAQNRTVKGTVISSEDNEPLIGANVVVVGNTTIGAATDLDGNFTLSVPANAKMLRVSYSGMTTKEVAIANVMKIVLDPDSKVLEQVVVLGYGTGQKLSTVSGSVAKVSSEKLAEKPVANIMDALQGQVAGMQVITGSGDPTAVASVKIHGSGSLTSSSAPLYIVDGVPTDLGVVAGMNPNDFESFTILKDASSTSIYGARAANGVIVITTKRGKMGERGRITFNASYGVSSIINKKPFKSMMTGDEFARWQYGVGYAAADQYSTFEAWKDHIKEDAKQALINYSPYLEDQIKKGILDPINFDKDTDWLGYHFRTAPTTQGDVSIQGGSQGTSYFLSLGYFDQEGISRSESLLKRYTGRLNLESRVNDWLKVGANMSAALAKRRASGFASSAYISEGSFAALVAAPYLNPYTTSGDFAEAYYMDFQDKVIFGIPHRDSYRPYNREAYQATMSGYAQLTPIKGLTLKAQAGFDFLQERTSSKLLPNNPLALDPLGTSRERFYHYLTKTFTNTAEYKFSVEDKHDVTLLAGHEFIDYEYDMFGALGKGYENPKFMMLSQAKGDTYLTLPEQAKAEYAYLSFFGRGSYGFDKWLYVDLSVRNDRSSRFGANKRSAMFGSGGVMMDVFNKFIKESTWLSDLRFKMSYGTTGNSEMRNYTTGNPEYYAHLALVGSNPYTDNALGLSVATPGNPNLSWEQQSQFNVGVASSFFDGRLNAELDFYVRATDDMLIEVPLPYLSGFTAQLQNVGAMKNTGFDITVSGDIVRSKDFKVYGSATFNYNREEITRLFSGLKEYVRDGYSYSWIVGKPTVFYCAEYAGVYKGQAGPNYVDAEGKPFKGGDQMWYVPGEYNEDGSRKLTNKYSSSLEHALTDKALTPPVTGGFSLGASWKDLSLDADFSYILGKWMINNDRYFTENTSPGFNFTNKDKMILNAWTQQNSDSDVPRIGQSMHFDSRLLENASFLRMKNLKLTYNLPQNLFAGQNVLSGARVYLMARNLFTITKFKGFDPEAGANLSMNQYPNTKQYVAGIQLSF</sequence>
<evidence type="ECO:0000313" key="10">
    <source>
        <dbReference type="EMBL" id="ERJ67798.1"/>
    </source>
</evidence>
<dbReference type="Gene3D" id="2.170.130.10">
    <property type="entry name" value="TonB-dependent receptor, plug domain"/>
    <property type="match status" value="1"/>
</dbReference>
<dbReference type="SUPFAM" id="SSF56935">
    <property type="entry name" value="Porins"/>
    <property type="match status" value="1"/>
</dbReference>
<accession>A0A0E2M6L8</accession>
<evidence type="ECO:0000256" key="3">
    <source>
        <dbReference type="ARBA" id="ARBA00022452"/>
    </source>
</evidence>
<dbReference type="GO" id="GO:0009279">
    <property type="term" value="C:cell outer membrane"/>
    <property type="evidence" value="ECO:0007669"/>
    <property type="project" value="UniProtKB-SubCell"/>
</dbReference>
<dbReference type="InterPro" id="IPR008969">
    <property type="entry name" value="CarboxyPept-like_regulatory"/>
</dbReference>
<dbReference type="GO" id="GO:0015344">
    <property type="term" value="F:siderophore uptake transmembrane transporter activity"/>
    <property type="evidence" value="ECO:0007669"/>
    <property type="project" value="TreeGrafter"/>
</dbReference>
<feature type="domain" description="TonB-dependent receptor plug" evidence="9">
    <location>
        <begin position="153"/>
        <end position="261"/>
    </location>
</feature>
<dbReference type="PANTHER" id="PTHR30069:SF29">
    <property type="entry name" value="HEMOGLOBIN AND HEMOGLOBIN-HAPTOGLOBIN-BINDING PROTEIN 1-RELATED"/>
    <property type="match status" value="1"/>
</dbReference>
<dbReference type="Pfam" id="PF13715">
    <property type="entry name" value="CarbopepD_reg_2"/>
    <property type="match status" value="1"/>
</dbReference>
<dbReference type="Proteomes" id="UP000016630">
    <property type="component" value="Unassembled WGS sequence"/>
</dbReference>
<proteinExistence type="inferred from homology"/>
<dbReference type="Gene3D" id="2.40.170.20">
    <property type="entry name" value="TonB-dependent receptor, beta-barrel domain"/>
    <property type="match status" value="1"/>
</dbReference>
<dbReference type="Gene3D" id="2.60.40.1120">
    <property type="entry name" value="Carboxypeptidase-like, regulatory domain"/>
    <property type="match status" value="1"/>
</dbReference>
<dbReference type="SUPFAM" id="SSF49464">
    <property type="entry name" value="Carboxypeptidase regulatory domain-like"/>
    <property type="match status" value="1"/>
</dbReference>
<dbReference type="PANTHER" id="PTHR30069">
    <property type="entry name" value="TONB-DEPENDENT OUTER MEMBRANE RECEPTOR"/>
    <property type="match status" value="1"/>
</dbReference>
<reference evidence="10 11" key="1">
    <citation type="submission" date="2013-06" db="EMBL/GenBank/DDBJ databases">
        <authorList>
            <person name="Weinstock G."/>
            <person name="Sodergren E."/>
            <person name="Lobos E.A."/>
            <person name="Fulton L."/>
            <person name="Fulton R."/>
            <person name="Courtney L."/>
            <person name="Fronick C."/>
            <person name="O'Laughlin M."/>
            <person name="Godfrey J."/>
            <person name="Wilson R.M."/>
            <person name="Miner T."/>
            <person name="Farmer C."/>
            <person name="Delehaunty K."/>
            <person name="Cordes M."/>
            <person name="Minx P."/>
            <person name="Tomlinson C."/>
            <person name="Chen J."/>
            <person name="Wollam A."/>
            <person name="Pepin K.H."/>
            <person name="Bhonagiri V."/>
            <person name="Zhang X."/>
            <person name="Warren W."/>
            <person name="Mitreva M."/>
            <person name="Mardis E.R."/>
            <person name="Wilson R.K."/>
        </authorList>
    </citation>
    <scope>NUCLEOTIDE SEQUENCE [LARGE SCALE GENOMIC DNA]</scope>
    <source>
        <strain evidence="10 11">F0570</strain>
    </source>
</reference>
<keyword evidence="4 8" id="KW-0812">Transmembrane</keyword>
<keyword evidence="6 8" id="KW-0472">Membrane</keyword>
<dbReference type="AlphaFoldDB" id="A0A0E2M6L8"/>
<name>A0A0E2M6L8_PORGN</name>